<dbReference type="AlphaFoldDB" id="A0A2U1KY33"/>
<keyword evidence="1" id="KW-0645">Protease</keyword>
<dbReference type="GO" id="GO:0030163">
    <property type="term" value="P:protein catabolic process"/>
    <property type="evidence" value="ECO:0007669"/>
    <property type="project" value="InterPro"/>
</dbReference>
<gene>
    <name evidence="1" type="ORF">CTI12_AA551990</name>
</gene>
<dbReference type="GO" id="GO:0004176">
    <property type="term" value="F:ATP-dependent peptidase activity"/>
    <property type="evidence" value="ECO:0007669"/>
    <property type="project" value="InterPro"/>
</dbReference>
<dbReference type="STRING" id="35608.A0A2U1KY33"/>
<evidence type="ECO:0000313" key="2">
    <source>
        <dbReference type="Proteomes" id="UP000245207"/>
    </source>
</evidence>
<dbReference type="GO" id="GO:0006508">
    <property type="term" value="P:proteolysis"/>
    <property type="evidence" value="ECO:0007669"/>
    <property type="project" value="UniProtKB-KW"/>
</dbReference>
<protein>
    <submittedName>
        <fullName evidence="1">Lon protease 2, peroxisomal</fullName>
    </submittedName>
</protein>
<dbReference type="Proteomes" id="UP000245207">
    <property type="component" value="Unassembled WGS sequence"/>
</dbReference>
<dbReference type="InterPro" id="IPR027417">
    <property type="entry name" value="P-loop_NTPase"/>
</dbReference>
<dbReference type="GO" id="GO:0005524">
    <property type="term" value="F:ATP binding"/>
    <property type="evidence" value="ECO:0007669"/>
    <property type="project" value="InterPro"/>
</dbReference>
<evidence type="ECO:0000313" key="1">
    <source>
        <dbReference type="EMBL" id="PWA41675.1"/>
    </source>
</evidence>
<sequence>MARNICELILENAQNHQLLPISLVMKDFHTRNGGGEDGPGLKNVENRNKLAGSEKNEFKPDAKSPVICFVVPPGLVKTSLASSIAAALCRRFVQISLDCMKDEADIRRHRRTYIGSMPGHLIDGLKSCEIDQLMEIEKQKSKAAIEAAHVAQRLAELESLKRQKAEQKTKRRSS</sequence>
<dbReference type="SUPFAM" id="SSF52540">
    <property type="entry name" value="P-loop containing nucleoside triphosphate hydrolases"/>
    <property type="match status" value="1"/>
</dbReference>
<proteinExistence type="predicted"/>
<dbReference type="GO" id="GO:0004252">
    <property type="term" value="F:serine-type endopeptidase activity"/>
    <property type="evidence" value="ECO:0007669"/>
    <property type="project" value="InterPro"/>
</dbReference>
<dbReference type="Gene3D" id="3.40.50.300">
    <property type="entry name" value="P-loop containing nucleotide triphosphate hydrolases"/>
    <property type="match status" value="1"/>
</dbReference>
<reference evidence="1 2" key="1">
    <citation type="journal article" date="2018" name="Mol. Plant">
        <title>The genome of Artemisia annua provides insight into the evolution of Asteraceae family and artemisinin biosynthesis.</title>
        <authorList>
            <person name="Shen Q."/>
            <person name="Zhang L."/>
            <person name="Liao Z."/>
            <person name="Wang S."/>
            <person name="Yan T."/>
            <person name="Shi P."/>
            <person name="Liu M."/>
            <person name="Fu X."/>
            <person name="Pan Q."/>
            <person name="Wang Y."/>
            <person name="Lv Z."/>
            <person name="Lu X."/>
            <person name="Zhang F."/>
            <person name="Jiang W."/>
            <person name="Ma Y."/>
            <person name="Chen M."/>
            <person name="Hao X."/>
            <person name="Li L."/>
            <person name="Tang Y."/>
            <person name="Lv G."/>
            <person name="Zhou Y."/>
            <person name="Sun X."/>
            <person name="Brodelius P.E."/>
            <person name="Rose J.K.C."/>
            <person name="Tang K."/>
        </authorList>
    </citation>
    <scope>NUCLEOTIDE SEQUENCE [LARGE SCALE GENOMIC DNA]</scope>
    <source>
        <strain evidence="2">cv. Huhao1</strain>
        <tissue evidence="1">Leaf</tissue>
    </source>
</reference>
<dbReference type="OrthoDB" id="1729830at2759"/>
<keyword evidence="2" id="KW-1185">Reference proteome</keyword>
<accession>A0A2U1KY33</accession>
<dbReference type="EMBL" id="PKPP01012919">
    <property type="protein sequence ID" value="PWA41675.1"/>
    <property type="molecule type" value="Genomic_DNA"/>
</dbReference>
<dbReference type="PANTHER" id="PTHR10046">
    <property type="entry name" value="ATP DEPENDENT LON PROTEASE FAMILY MEMBER"/>
    <property type="match status" value="1"/>
</dbReference>
<keyword evidence="1" id="KW-0378">Hydrolase</keyword>
<dbReference type="InterPro" id="IPR027065">
    <property type="entry name" value="Lon_Prtase"/>
</dbReference>
<organism evidence="1 2">
    <name type="scientific">Artemisia annua</name>
    <name type="common">Sweet wormwood</name>
    <dbReference type="NCBI Taxonomy" id="35608"/>
    <lineage>
        <taxon>Eukaryota</taxon>
        <taxon>Viridiplantae</taxon>
        <taxon>Streptophyta</taxon>
        <taxon>Embryophyta</taxon>
        <taxon>Tracheophyta</taxon>
        <taxon>Spermatophyta</taxon>
        <taxon>Magnoliopsida</taxon>
        <taxon>eudicotyledons</taxon>
        <taxon>Gunneridae</taxon>
        <taxon>Pentapetalae</taxon>
        <taxon>asterids</taxon>
        <taxon>campanulids</taxon>
        <taxon>Asterales</taxon>
        <taxon>Asteraceae</taxon>
        <taxon>Asteroideae</taxon>
        <taxon>Anthemideae</taxon>
        <taxon>Artemisiinae</taxon>
        <taxon>Artemisia</taxon>
    </lineage>
</organism>
<name>A0A2U1KY33_ARTAN</name>
<comment type="caution">
    <text evidence="1">The sequence shown here is derived from an EMBL/GenBank/DDBJ whole genome shotgun (WGS) entry which is preliminary data.</text>
</comment>